<gene>
    <name evidence="1" type="ORF">AVR91_0238695</name>
</gene>
<dbReference type="EMBL" id="LQMT02000042">
    <property type="protein sequence ID" value="ONF62295.1"/>
    <property type="molecule type" value="Genomic_DNA"/>
</dbReference>
<organism evidence="1 2">
    <name type="scientific">Amycolatopsis keratiniphila subsp. keratiniphila</name>
    <dbReference type="NCBI Taxonomy" id="227715"/>
    <lineage>
        <taxon>Bacteria</taxon>
        <taxon>Bacillati</taxon>
        <taxon>Actinomycetota</taxon>
        <taxon>Actinomycetes</taxon>
        <taxon>Pseudonocardiales</taxon>
        <taxon>Pseudonocardiaceae</taxon>
        <taxon>Amycolatopsis</taxon>
        <taxon>Amycolatopsis japonica group</taxon>
    </lineage>
</organism>
<dbReference type="Proteomes" id="UP000076660">
    <property type="component" value="Unassembled WGS sequence"/>
</dbReference>
<evidence type="ECO:0000313" key="2">
    <source>
        <dbReference type="Proteomes" id="UP000076660"/>
    </source>
</evidence>
<dbReference type="OrthoDB" id="3387635at2"/>
<proteinExistence type="predicted"/>
<comment type="caution">
    <text evidence="1">The sequence shown here is derived from an EMBL/GenBank/DDBJ whole genome shotgun (WGS) entry which is preliminary data.</text>
</comment>
<accession>A0A1W2LHG2</accession>
<reference evidence="1 2" key="1">
    <citation type="submission" date="2016-12" db="EMBL/GenBank/DDBJ databases">
        <title>Amycolatopsis keratiniphila subsp. keratiniphila genome sequencing and assembly.</title>
        <authorList>
            <person name="Mayilraj S."/>
            <person name="Kaur N."/>
        </authorList>
    </citation>
    <scope>NUCLEOTIDE SEQUENCE [LARGE SCALE GENOMIC DNA]</scope>
    <source>
        <strain evidence="1 2">DSM 44409</strain>
    </source>
</reference>
<sequence>MPHMVLLASYLSINAVDVSEHSSKIELSVEVSDEDATTFRSLGWKEVLGGIKEGSLSATFKQDIAAGELDATMWPLLGTLVPFEVRLSDAVVGASNPKYTGTVLMKKWAPIAGQVGSIAEVDVEWPTSGAVSRAVS</sequence>
<dbReference type="AlphaFoldDB" id="A0A1W2LHG2"/>
<protein>
    <recommendedName>
        <fullName evidence="3">Phage tail protein</fullName>
    </recommendedName>
</protein>
<evidence type="ECO:0008006" key="3">
    <source>
        <dbReference type="Google" id="ProtNLM"/>
    </source>
</evidence>
<dbReference type="RefSeq" id="WP_063275864.1">
    <property type="nucleotide sequence ID" value="NZ_LQMT02000042.1"/>
</dbReference>
<name>A0A1W2LHG2_9PSEU</name>
<evidence type="ECO:0000313" key="1">
    <source>
        <dbReference type="EMBL" id="ONF62295.1"/>
    </source>
</evidence>